<feature type="domain" description="Flavodoxin-like fold" evidence="1">
    <location>
        <begin position="8"/>
        <end position="183"/>
    </location>
</feature>
<reference evidence="2 3" key="1">
    <citation type="submission" date="2018-08" db="EMBL/GenBank/DDBJ databases">
        <title>A genome reference for cultivated species of the human gut microbiota.</title>
        <authorList>
            <person name="Zou Y."/>
            <person name="Xue W."/>
            <person name="Luo G."/>
        </authorList>
    </citation>
    <scope>NUCLEOTIDE SEQUENCE [LARGE SCALE GENOMIC DNA]</scope>
    <source>
        <strain evidence="2 3">TF08-11</strain>
    </source>
</reference>
<organism evidence="2 3">
    <name type="scientific">Faecalicoccus pleomorphus</name>
    <dbReference type="NCBI Taxonomy" id="1323"/>
    <lineage>
        <taxon>Bacteria</taxon>
        <taxon>Bacillati</taxon>
        <taxon>Bacillota</taxon>
        <taxon>Erysipelotrichia</taxon>
        <taxon>Erysipelotrichales</taxon>
        <taxon>Erysipelotrichaceae</taxon>
        <taxon>Faecalicoccus</taxon>
    </lineage>
</organism>
<sequence length="193" mass="22420">MRSTKMNKILYINSTISKDSRTDALARYLLSHLQGDIEEINLQKETNLHPLDQNALQQRENGTYPTQYAKQFSEADTIVIAAPYYDLSFPSLLKIYIEMICCQGMTFYYDQEGNCQNCCRCKKVYYVTTSGGRVYKPFGFEYIQGVFSYFFKTEDVELICAQNLDVVEDPQQILQDAMHEIDRRFTNEDLVGQ</sequence>
<protein>
    <recommendedName>
        <fullName evidence="1">Flavodoxin-like fold domain-containing protein</fullName>
    </recommendedName>
</protein>
<name>A0A3E3DWK2_9FIRM</name>
<dbReference type="EMBL" id="QUSK01000029">
    <property type="protein sequence ID" value="RGD73640.1"/>
    <property type="molecule type" value="Genomic_DNA"/>
</dbReference>
<dbReference type="SUPFAM" id="SSF52218">
    <property type="entry name" value="Flavoproteins"/>
    <property type="match status" value="1"/>
</dbReference>
<dbReference type="Proteomes" id="UP000260721">
    <property type="component" value="Unassembled WGS sequence"/>
</dbReference>
<evidence type="ECO:0000313" key="2">
    <source>
        <dbReference type="EMBL" id="RGD73640.1"/>
    </source>
</evidence>
<dbReference type="PANTHER" id="PTHR43741:SF4">
    <property type="entry name" value="FMN-DEPENDENT NADH:QUINONE OXIDOREDUCTASE"/>
    <property type="match status" value="1"/>
</dbReference>
<proteinExistence type="predicted"/>
<dbReference type="PANTHER" id="PTHR43741">
    <property type="entry name" value="FMN-DEPENDENT NADH-AZOREDUCTASE 1"/>
    <property type="match status" value="1"/>
</dbReference>
<accession>A0A3E3DWK2</accession>
<dbReference type="InterPro" id="IPR029039">
    <property type="entry name" value="Flavoprotein-like_sf"/>
</dbReference>
<comment type="caution">
    <text evidence="2">The sequence shown here is derived from an EMBL/GenBank/DDBJ whole genome shotgun (WGS) entry which is preliminary data.</text>
</comment>
<dbReference type="InterPro" id="IPR003680">
    <property type="entry name" value="Flavodoxin_fold"/>
</dbReference>
<evidence type="ECO:0000313" key="3">
    <source>
        <dbReference type="Proteomes" id="UP000260721"/>
    </source>
</evidence>
<dbReference type="InterPro" id="IPR050104">
    <property type="entry name" value="FMN-dep_NADH:Q_OxRdtase_AzoR1"/>
</dbReference>
<dbReference type="Gene3D" id="3.40.50.360">
    <property type="match status" value="1"/>
</dbReference>
<dbReference type="AlphaFoldDB" id="A0A3E3DWK2"/>
<evidence type="ECO:0000259" key="1">
    <source>
        <dbReference type="Pfam" id="PF02525"/>
    </source>
</evidence>
<dbReference type="STRING" id="1123313.GCA_000420345_00020"/>
<gene>
    <name evidence="2" type="ORF">DXC78_10995</name>
</gene>
<dbReference type="Pfam" id="PF02525">
    <property type="entry name" value="Flavodoxin_2"/>
    <property type="match status" value="1"/>
</dbReference>